<dbReference type="PANTHER" id="PTHR32309">
    <property type="entry name" value="TYROSINE-PROTEIN KINASE"/>
    <property type="match status" value="1"/>
</dbReference>
<reference evidence="21" key="1">
    <citation type="journal article" date="2020" name="mSystems">
        <title>Genome- and Community-Level Interaction Insights into Carbon Utilization and Element Cycling Functions of Hydrothermarchaeota in Hydrothermal Sediment.</title>
        <authorList>
            <person name="Zhou Z."/>
            <person name="Liu Y."/>
            <person name="Xu W."/>
            <person name="Pan J."/>
            <person name="Luo Z.H."/>
            <person name="Li M."/>
        </authorList>
    </citation>
    <scope>NUCLEOTIDE SEQUENCE [LARGE SCALE GENOMIC DNA]</scope>
    <source>
        <strain evidence="21">SpSt-855</strain>
    </source>
</reference>
<evidence type="ECO:0000256" key="4">
    <source>
        <dbReference type="ARBA" id="ARBA00011903"/>
    </source>
</evidence>
<dbReference type="Pfam" id="PF13614">
    <property type="entry name" value="AAA_31"/>
    <property type="match status" value="1"/>
</dbReference>
<comment type="similarity">
    <text evidence="3">Belongs to the etk/wzc family.</text>
</comment>
<name>A0A7V4XQR5_9BACT</name>
<comment type="subcellular location">
    <subcellularLocation>
        <location evidence="1">Cell inner membrane</location>
        <topology evidence="1">Multi-pass membrane protein</topology>
    </subcellularLocation>
</comment>
<dbReference type="InterPro" id="IPR050445">
    <property type="entry name" value="Bact_polysacc_biosynth/exp"/>
</dbReference>
<keyword evidence="7 21" id="KW-0808">Transferase</keyword>
<gene>
    <name evidence="21" type="ORF">ENW50_01620</name>
</gene>
<evidence type="ECO:0000256" key="17">
    <source>
        <dbReference type="SAM" id="Phobius"/>
    </source>
</evidence>
<evidence type="ECO:0000256" key="9">
    <source>
        <dbReference type="ARBA" id="ARBA00022741"/>
    </source>
</evidence>
<evidence type="ECO:0000256" key="1">
    <source>
        <dbReference type="ARBA" id="ARBA00004429"/>
    </source>
</evidence>
<feature type="coiled-coil region" evidence="16">
    <location>
        <begin position="321"/>
        <end position="370"/>
    </location>
</feature>
<evidence type="ECO:0000256" key="6">
    <source>
        <dbReference type="ARBA" id="ARBA00022519"/>
    </source>
</evidence>
<evidence type="ECO:0000259" key="19">
    <source>
        <dbReference type="Pfam" id="PF13614"/>
    </source>
</evidence>
<keyword evidence="6" id="KW-0997">Cell inner membrane</keyword>
<evidence type="ECO:0000256" key="16">
    <source>
        <dbReference type="SAM" id="Coils"/>
    </source>
</evidence>
<dbReference type="InterPro" id="IPR005702">
    <property type="entry name" value="Wzc-like_C"/>
</dbReference>
<dbReference type="GO" id="GO:0004715">
    <property type="term" value="F:non-membrane spanning protein tyrosine kinase activity"/>
    <property type="evidence" value="ECO:0007669"/>
    <property type="project" value="UniProtKB-EC"/>
</dbReference>
<evidence type="ECO:0000256" key="5">
    <source>
        <dbReference type="ARBA" id="ARBA00022475"/>
    </source>
</evidence>
<dbReference type="EMBL" id="DTKL01000013">
    <property type="protein sequence ID" value="HGY93380.1"/>
    <property type="molecule type" value="Genomic_DNA"/>
</dbReference>
<dbReference type="InterPro" id="IPR003856">
    <property type="entry name" value="LPS_length_determ_N"/>
</dbReference>
<evidence type="ECO:0000313" key="21">
    <source>
        <dbReference type="EMBL" id="HGY93380.1"/>
    </source>
</evidence>
<evidence type="ECO:0000256" key="15">
    <source>
        <dbReference type="ARBA" id="ARBA00051245"/>
    </source>
</evidence>
<organism evidence="21">
    <name type="scientific">Acidobacterium capsulatum</name>
    <dbReference type="NCBI Taxonomy" id="33075"/>
    <lineage>
        <taxon>Bacteria</taxon>
        <taxon>Pseudomonadati</taxon>
        <taxon>Acidobacteriota</taxon>
        <taxon>Terriglobia</taxon>
        <taxon>Terriglobales</taxon>
        <taxon>Acidobacteriaceae</taxon>
        <taxon>Acidobacterium</taxon>
    </lineage>
</organism>
<dbReference type="InterPro" id="IPR032807">
    <property type="entry name" value="GNVR"/>
</dbReference>
<dbReference type="Gene3D" id="3.40.50.300">
    <property type="entry name" value="P-loop containing nucleotide triphosphate hydrolases"/>
    <property type="match status" value="1"/>
</dbReference>
<evidence type="ECO:0000256" key="11">
    <source>
        <dbReference type="ARBA" id="ARBA00022840"/>
    </source>
</evidence>
<keyword evidence="8 17" id="KW-0812">Transmembrane</keyword>
<keyword evidence="11" id="KW-0067">ATP-binding</keyword>
<dbReference type="NCBIfam" id="TIGR01007">
    <property type="entry name" value="eps_fam"/>
    <property type="match status" value="1"/>
</dbReference>
<dbReference type="AlphaFoldDB" id="A0A7V4XQR5"/>
<comment type="similarity">
    <text evidence="2">Belongs to the CpsD/CapB family.</text>
</comment>
<dbReference type="PANTHER" id="PTHR32309:SF13">
    <property type="entry name" value="FERRIC ENTEROBACTIN TRANSPORT PROTEIN FEPE"/>
    <property type="match status" value="1"/>
</dbReference>
<keyword evidence="16" id="KW-0175">Coiled coil</keyword>
<dbReference type="GO" id="GO:0005886">
    <property type="term" value="C:plasma membrane"/>
    <property type="evidence" value="ECO:0007669"/>
    <property type="project" value="UniProtKB-SubCell"/>
</dbReference>
<dbReference type="Pfam" id="PF13807">
    <property type="entry name" value="GNVR"/>
    <property type="match status" value="1"/>
</dbReference>
<keyword evidence="14" id="KW-0829">Tyrosine-protein kinase</keyword>
<keyword evidence="9" id="KW-0547">Nucleotide-binding</keyword>
<feature type="domain" description="AAA" evidence="19">
    <location>
        <begin position="560"/>
        <end position="688"/>
    </location>
</feature>
<feature type="domain" description="Tyrosine-protein kinase G-rich" evidence="20">
    <location>
        <begin position="384"/>
        <end position="454"/>
    </location>
</feature>
<dbReference type="InterPro" id="IPR027417">
    <property type="entry name" value="P-loop_NTPase"/>
</dbReference>
<dbReference type="SUPFAM" id="SSF52540">
    <property type="entry name" value="P-loop containing nucleoside triphosphate hydrolases"/>
    <property type="match status" value="1"/>
</dbReference>
<sequence length="759" mass="83889">MDALDPQGRPVSVGAAAQEKTVGPTSTISLSDLRKLFLKRKWIILICILAGVGVALYLAETAVPQYEAVASVSIDMNKSTGVELTSLASSSGGLQTQDRVETQLHIMQSNTIAWNVIESLKLYEKPPFSSVFKKTGYHGTVSPAQKLALLNMFKGATQVVLVPETDLAEIHFQNQDPKVAQEAANQIVSAYQDWTLRAHFETMTRISDWLSQQIISLRESVNKSQNELLQYQREHNLLSIGQQGGSLVDSDLETINSQLAQAEADRIVKEARYKMALTRNPDLLVSVAPNTVLTSLRSQQANLLVQQADLQSRFGPRYPKLEEVRQQLKQVRSDIDKEITNLTQRFKAEYDAAVQTQNLLEARLEKTKQQAFKQNESSAQFEILKHKAQTSSELYDALQLRLEEAGITAGLNSNSLEVVDKANLPVIPVSPQKKRTVVFGFLAGLIAGIAISLLLESLDDTLRTSEEVESIGHLPALAIVPKFVSGAKRKMAYGAYGAEKRPKEPATEKDETISRDLLTLLEPQSIVAEGFRTLRSSILLSSVDREPKAILLTSGLAAEGKSTCAANLAISFAQRPARVLLVDTDLRKGTQHLKFRVSNRVGLSTYLSRESGEESIVFPLPDFPNFGVLPRGPVAPNPGEMLASRMMADTIQKWRTEWDFIIFDTSPVLAVSDTLNLVRHMDGTLVVVRSGITRKKALQRTRELLRRANARILGSVVNGVDMRLENYYTYSRGYSYGYRSGYESAYGAGYGVENTDDKG</sequence>
<evidence type="ECO:0000256" key="8">
    <source>
        <dbReference type="ARBA" id="ARBA00022692"/>
    </source>
</evidence>
<keyword evidence="13 17" id="KW-0472">Membrane</keyword>
<evidence type="ECO:0000256" key="7">
    <source>
        <dbReference type="ARBA" id="ARBA00022679"/>
    </source>
</evidence>
<dbReference type="GO" id="GO:0005524">
    <property type="term" value="F:ATP binding"/>
    <property type="evidence" value="ECO:0007669"/>
    <property type="project" value="UniProtKB-KW"/>
</dbReference>
<evidence type="ECO:0000256" key="2">
    <source>
        <dbReference type="ARBA" id="ARBA00007316"/>
    </source>
</evidence>
<evidence type="ECO:0000259" key="18">
    <source>
        <dbReference type="Pfam" id="PF02706"/>
    </source>
</evidence>
<protein>
    <recommendedName>
        <fullName evidence="4">non-specific protein-tyrosine kinase</fullName>
        <ecNumber evidence="4">2.7.10.2</ecNumber>
    </recommendedName>
</protein>
<keyword evidence="12 17" id="KW-1133">Transmembrane helix</keyword>
<dbReference type="InterPro" id="IPR025669">
    <property type="entry name" value="AAA_dom"/>
</dbReference>
<evidence type="ECO:0000259" key="20">
    <source>
        <dbReference type="Pfam" id="PF13807"/>
    </source>
</evidence>
<evidence type="ECO:0000256" key="14">
    <source>
        <dbReference type="ARBA" id="ARBA00023137"/>
    </source>
</evidence>
<comment type="caution">
    <text evidence="21">The sequence shown here is derived from an EMBL/GenBank/DDBJ whole genome shotgun (WGS) entry which is preliminary data.</text>
</comment>
<dbReference type="Pfam" id="PF02706">
    <property type="entry name" value="Wzz"/>
    <property type="match status" value="1"/>
</dbReference>
<evidence type="ECO:0000256" key="12">
    <source>
        <dbReference type="ARBA" id="ARBA00022989"/>
    </source>
</evidence>
<comment type="catalytic activity">
    <reaction evidence="15">
        <text>L-tyrosyl-[protein] + ATP = O-phospho-L-tyrosyl-[protein] + ADP + H(+)</text>
        <dbReference type="Rhea" id="RHEA:10596"/>
        <dbReference type="Rhea" id="RHEA-COMP:10136"/>
        <dbReference type="Rhea" id="RHEA-COMP:20101"/>
        <dbReference type="ChEBI" id="CHEBI:15378"/>
        <dbReference type="ChEBI" id="CHEBI:30616"/>
        <dbReference type="ChEBI" id="CHEBI:46858"/>
        <dbReference type="ChEBI" id="CHEBI:61978"/>
        <dbReference type="ChEBI" id="CHEBI:456216"/>
        <dbReference type="EC" id="2.7.10.2"/>
    </reaction>
</comment>
<evidence type="ECO:0000256" key="10">
    <source>
        <dbReference type="ARBA" id="ARBA00022777"/>
    </source>
</evidence>
<accession>A0A7V4XQR5</accession>
<dbReference type="CDD" id="cd05387">
    <property type="entry name" value="BY-kinase"/>
    <property type="match status" value="1"/>
</dbReference>
<proteinExistence type="inferred from homology"/>
<evidence type="ECO:0000256" key="13">
    <source>
        <dbReference type="ARBA" id="ARBA00023136"/>
    </source>
</evidence>
<keyword evidence="5" id="KW-1003">Cell membrane</keyword>
<feature type="transmembrane region" description="Helical" evidence="17">
    <location>
        <begin position="42"/>
        <end position="59"/>
    </location>
</feature>
<dbReference type="EC" id="2.7.10.2" evidence="4"/>
<evidence type="ECO:0000256" key="3">
    <source>
        <dbReference type="ARBA" id="ARBA00008883"/>
    </source>
</evidence>
<keyword evidence="10 21" id="KW-0418">Kinase</keyword>
<feature type="domain" description="Polysaccharide chain length determinant N-terminal" evidence="18">
    <location>
        <begin position="27"/>
        <end position="119"/>
    </location>
</feature>